<dbReference type="CDD" id="cd02440">
    <property type="entry name" value="AdoMet_MTases"/>
    <property type="match status" value="1"/>
</dbReference>
<accession>A0ABU8MXF2</accession>
<dbReference type="PANTHER" id="PTHR43591">
    <property type="entry name" value="METHYLTRANSFERASE"/>
    <property type="match status" value="1"/>
</dbReference>
<dbReference type="GO" id="GO:0008168">
    <property type="term" value="F:methyltransferase activity"/>
    <property type="evidence" value="ECO:0007669"/>
    <property type="project" value="UniProtKB-KW"/>
</dbReference>
<dbReference type="InterPro" id="IPR029063">
    <property type="entry name" value="SAM-dependent_MTases_sf"/>
</dbReference>
<keyword evidence="2" id="KW-0808">Transferase</keyword>
<organism evidence="2 3">
    <name type="scientific">Actinomycetospora aurantiaca</name>
    <dbReference type="NCBI Taxonomy" id="3129233"/>
    <lineage>
        <taxon>Bacteria</taxon>
        <taxon>Bacillati</taxon>
        <taxon>Actinomycetota</taxon>
        <taxon>Actinomycetes</taxon>
        <taxon>Pseudonocardiales</taxon>
        <taxon>Pseudonocardiaceae</taxon>
        <taxon>Actinomycetospora</taxon>
    </lineage>
</organism>
<proteinExistence type="predicted"/>
<feature type="domain" description="Methyltransferase" evidence="1">
    <location>
        <begin position="39"/>
        <end position="135"/>
    </location>
</feature>
<dbReference type="Pfam" id="PF13649">
    <property type="entry name" value="Methyltransf_25"/>
    <property type="match status" value="1"/>
</dbReference>
<dbReference type="SUPFAM" id="SSF53335">
    <property type="entry name" value="S-adenosyl-L-methionine-dependent methyltransferases"/>
    <property type="match status" value="1"/>
</dbReference>
<dbReference type="RefSeq" id="WP_337698189.1">
    <property type="nucleotide sequence ID" value="NZ_JBBEGN010000025.1"/>
</dbReference>
<evidence type="ECO:0000259" key="1">
    <source>
        <dbReference type="Pfam" id="PF13649"/>
    </source>
</evidence>
<comment type="caution">
    <text evidence="2">The sequence shown here is derived from an EMBL/GenBank/DDBJ whole genome shotgun (WGS) entry which is preliminary data.</text>
</comment>
<dbReference type="GO" id="GO:0032259">
    <property type="term" value="P:methylation"/>
    <property type="evidence" value="ECO:0007669"/>
    <property type="project" value="UniProtKB-KW"/>
</dbReference>
<dbReference type="PANTHER" id="PTHR43591:SF24">
    <property type="entry name" value="2-METHOXY-6-POLYPRENYL-1,4-BENZOQUINOL METHYLASE, MITOCHONDRIAL"/>
    <property type="match status" value="1"/>
</dbReference>
<dbReference type="Proteomes" id="UP001385809">
    <property type="component" value="Unassembled WGS sequence"/>
</dbReference>
<evidence type="ECO:0000313" key="3">
    <source>
        <dbReference type="Proteomes" id="UP001385809"/>
    </source>
</evidence>
<dbReference type="EC" id="2.1.1.-" evidence="2"/>
<reference evidence="2 3" key="1">
    <citation type="submission" date="2024-03" db="EMBL/GenBank/DDBJ databases">
        <title>Actinomycetospora sp. OC33-EN08, a novel actinomycete isolated from wild orchid (Aerides multiflora).</title>
        <authorList>
            <person name="Suriyachadkun C."/>
        </authorList>
    </citation>
    <scope>NUCLEOTIDE SEQUENCE [LARGE SCALE GENOMIC DNA]</scope>
    <source>
        <strain evidence="2 3">OC33-EN08</strain>
    </source>
</reference>
<keyword evidence="2" id="KW-0489">Methyltransferase</keyword>
<evidence type="ECO:0000313" key="2">
    <source>
        <dbReference type="EMBL" id="MEJ2871619.1"/>
    </source>
</evidence>
<sequence>MTTHGHGHGAVLDLDADVLGDQLVSIVDGLPLPEAPRHVVDLGAGTGAGTFVLLDRFPGAHVTAVDASTEHLARLREKAGQAGVGGRVDTVQADLDATWPDLGTPDLVWASGSLHHLADPVLALREVRRILAPGGLLAVLELSGPPRFLPADSAAGALEDRCHVVADRRANAHMPHRGADWGPLLSAAGLTVEDRRDLSVDATGPHPEAVGRYALMVLQRLRHAVADELSAEDVAALDALVDVDGPGSLLRRDDLVVRTERTVWVAR</sequence>
<name>A0ABU8MXF2_9PSEU</name>
<keyword evidence="3" id="KW-1185">Reference proteome</keyword>
<gene>
    <name evidence="2" type="ORF">WCD74_27920</name>
</gene>
<dbReference type="Gene3D" id="3.40.50.150">
    <property type="entry name" value="Vaccinia Virus protein VP39"/>
    <property type="match status" value="1"/>
</dbReference>
<protein>
    <submittedName>
        <fullName evidence="2">Class I SAM-dependent methyltransferase</fullName>
        <ecNumber evidence="2">2.1.1.-</ecNumber>
    </submittedName>
</protein>
<dbReference type="EMBL" id="JBBEGN010000025">
    <property type="protein sequence ID" value="MEJ2871619.1"/>
    <property type="molecule type" value="Genomic_DNA"/>
</dbReference>
<dbReference type="InterPro" id="IPR041698">
    <property type="entry name" value="Methyltransf_25"/>
</dbReference>